<evidence type="ECO:0000313" key="3">
    <source>
        <dbReference type="Proteomes" id="UP000276417"/>
    </source>
</evidence>
<evidence type="ECO:0000256" key="1">
    <source>
        <dbReference type="SAM" id="Phobius"/>
    </source>
</evidence>
<feature type="transmembrane region" description="Helical" evidence="1">
    <location>
        <begin position="50"/>
        <end position="71"/>
    </location>
</feature>
<proteinExistence type="predicted"/>
<keyword evidence="1" id="KW-0472">Membrane</keyword>
<dbReference type="PROSITE" id="PS51257">
    <property type="entry name" value="PROKAR_LIPOPROTEIN"/>
    <property type="match status" value="1"/>
</dbReference>
<reference evidence="2 3" key="1">
    <citation type="submission" date="2018-11" db="EMBL/GenBank/DDBJ databases">
        <title>Deinococcus shelandsis sp. nov., isolated from South Shetland Islands soil of Antarctica.</title>
        <authorList>
            <person name="Tian J."/>
        </authorList>
    </citation>
    <scope>NUCLEOTIDE SEQUENCE [LARGE SCALE GENOMIC DNA]</scope>
    <source>
        <strain evidence="2 3">S14-83T</strain>
    </source>
</reference>
<accession>A0A3G8YNB5</accession>
<keyword evidence="1" id="KW-0812">Transmembrane</keyword>
<dbReference type="AlphaFoldDB" id="A0A3G8YNB5"/>
<organism evidence="2 3">
    <name type="scientific">Deinococcus psychrotolerans</name>
    <dbReference type="NCBI Taxonomy" id="2489213"/>
    <lineage>
        <taxon>Bacteria</taxon>
        <taxon>Thermotogati</taxon>
        <taxon>Deinococcota</taxon>
        <taxon>Deinococci</taxon>
        <taxon>Deinococcales</taxon>
        <taxon>Deinococcaceae</taxon>
        <taxon>Deinococcus</taxon>
    </lineage>
</organism>
<dbReference type="Proteomes" id="UP000276417">
    <property type="component" value="Chromosome 1"/>
</dbReference>
<dbReference type="RefSeq" id="WP_124870953.1">
    <property type="nucleotide sequence ID" value="NZ_CP034183.1"/>
</dbReference>
<gene>
    <name evidence="2" type="ORF">EHF33_10340</name>
</gene>
<keyword evidence="1" id="KW-1133">Transmembrane helix</keyword>
<sequence length="87" mass="9514">MKLKTFLIWVLFVLSLVSFLFSALFAAMACLSAGQGSGKIPEAQCNETSNVVAGSVVVFLVCAVSLWNIYITRSLRHRSDSKDDQNV</sequence>
<evidence type="ECO:0000313" key="2">
    <source>
        <dbReference type="EMBL" id="AZI43091.1"/>
    </source>
</evidence>
<protein>
    <submittedName>
        <fullName evidence="2">Uncharacterized protein</fullName>
    </submittedName>
</protein>
<dbReference type="KEGG" id="dph:EHF33_10340"/>
<keyword evidence="3" id="KW-1185">Reference proteome</keyword>
<name>A0A3G8YNB5_9DEIO</name>
<dbReference type="EMBL" id="CP034183">
    <property type="protein sequence ID" value="AZI43091.1"/>
    <property type="molecule type" value="Genomic_DNA"/>
</dbReference>